<sequence length="402" mass="42166">MTTLFIRPPAKADSESGQVQFALVADGGGVAQQGAGALTGLRDLVAACRRVVLLLAASDVTLLTVKVPPLPAAKLRAALPGLVEDQVLSDPADCVLVAAPPLAADGTRTIAVAQRAWLEAIVRALLEMGARSVGATPLQLCLPLAPGGASALVESHELTLRTGVYEGLGIAMADVPMMALQTARTLAGEAPLTVFAPAALVEELSAMAVNFSVPTTVQAESWEHLIAGARSTAFDLVPALGAAGARQRDWQRWKWPVRIAIAVVVVNLFGLNVEWLRMKREADAIRQSMTQTFKSVYPNQAILDPVAQMKRNVDTARANSGQVSPSEFAYLAASLGEAVRGLGRKPQLATMEYRDGALLVKAQPGSYDPAAVAQMNGMLAGRGLALVDNAGTWEVRSAGGRK</sequence>
<comment type="caution">
    <text evidence="2">The sequence shown here is derived from an EMBL/GenBank/DDBJ whole genome shotgun (WGS) entry which is preliminary data.</text>
</comment>
<accession>A0A4Y9SF52</accession>
<dbReference type="NCBIfam" id="TIGR01709">
    <property type="entry name" value="typeII_sec_gspL"/>
    <property type="match status" value="1"/>
</dbReference>
<feature type="domain" description="GspL cytoplasmic actin-ATPase-like" evidence="1">
    <location>
        <begin position="24"/>
        <end position="183"/>
    </location>
</feature>
<reference evidence="2 3" key="1">
    <citation type="submission" date="2019-03" db="EMBL/GenBank/DDBJ databases">
        <title>Draft Genome Sequence of Massilia arenosa sp. nov., a Novel Massilia Species Isolated from a Sandy-loam Maize Soil.</title>
        <authorList>
            <person name="Raths R."/>
            <person name="Peta V."/>
            <person name="Bucking H."/>
        </authorList>
    </citation>
    <scope>NUCLEOTIDE SEQUENCE [LARGE SCALE GENOMIC DNA]</scope>
    <source>
        <strain evidence="2 3">MC02</strain>
    </source>
</reference>
<dbReference type="GO" id="GO:0015627">
    <property type="term" value="C:type II protein secretion system complex"/>
    <property type="evidence" value="ECO:0007669"/>
    <property type="project" value="InterPro"/>
</dbReference>
<evidence type="ECO:0000313" key="3">
    <source>
        <dbReference type="Proteomes" id="UP000298438"/>
    </source>
</evidence>
<dbReference type="InterPro" id="IPR007812">
    <property type="entry name" value="T2SS_protein-GspL"/>
</dbReference>
<dbReference type="OrthoDB" id="8557903at2"/>
<dbReference type="InterPro" id="IPR043129">
    <property type="entry name" value="ATPase_NBD"/>
</dbReference>
<dbReference type="Pfam" id="PF05134">
    <property type="entry name" value="T2SSL"/>
    <property type="match status" value="1"/>
</dbReference>
<dbReference type="GO" id="GO:0009276">
    <property type="term" value="C:Gram-negative-bacterium-type cell wall"/>
    <property type="evidence" value="ECO:0007669"/>
    <property type="project" value="InterPro"/>
</dbReference>
<protein>
    <submittedName>
        <fullName evidence="2">General secretion pathway protein GspL</fullName>
    </submittedName>
</protein>
<dbReference type="Gene3D" id="3.30.420.380">
    <property type="match status" value="1"/>
</dbReference>
<evidence type="ECO:0000313" key="2">
    <source>
        <dbReference type="EMBL" id="TFW22152.1"/>
    </source>
</evidence>
<proteinExistence type="predicted"/>
<gene>
    <name evidence="2" type="ORF">E4L96_08310</name>
</gene>
<keyword evidence="3" id="KW-1185">Reference proteome</keyword>
<dbReference type="CDD" id="cd24017">
    <property type="entry name" value="ASKHA_T2SSL_N"/>
    <property type="match status" value="1"/>
</dbReference>
<dbReference type="Proteomes" id="UP000298438">
    <property type="component" value="Unassembled WGS sequence"/>
</dbReference>
<evidence type="ECO:0000259" key="1">
    <source>
        <dbReference type="Pfam" id="PF05134"/>
    </source>
</evidence>
<organism evidence="2 3">
    <name type="scientific">Zemynaea arenosa</name>
    <dbReference type="NCBI Taxonomy" id="2561931"/>
    <lineage>
        <taxon>Bacteria</taxon>
        <taxon>Pseudomonadati</taxon>
        <taxon>Pseudomonadota</taxon>
        <taxon>Betaproteobacteria</taxon>
        <taxon>Burkholderiales</taxon>
        <taxon>Oxalobacteraceae</taxon>
        <taxon>Telluria group</taxon>
        <taxon>Zemynaea</taxon>
    </lineage>
</organism>
<dbReference type="AlphaFoldDB" id="A0A4Y9SF52"/>
<dbReference type="SUPFAM" id="SSF53067">
    <property type="entry name" value="Actin-like ATPase domain"/>
    <property type="match status" value="1"/>
</dbReference>
<name>A0A4Y9SF52_9BURK</name>
<dbReference type="GO" id="GO:0015628">
    <property type="term" value="P:protein secretion by the type II secretion system"/>
    <property type="evidence" value="ECO:0007669"/>
    <property type="project" value="InterPro"/>
</dbReference>
<dbReference type="InterPro" id="IPR024230">
    <property type="entry name" value="GspL_cyto_dom"/>
</dbReference>
<dbReference type="EMBL" id="SPVF01000109">
    <property type="protein sequence ID" value="TFW22152.1"/>
    <property type="molecule type" value="Genomic_DNA"/>
</dbReference>
<dbReference type="RefSeq" id="WP_135206749.1">
    <property type="nucleotide sequence ID" value="NZ_SPVF01000109.1"/>
</dbReference>